<reference evidence="1" key="1">
    <citation type="submission" date="2019-12" db="EMBL/GenBank/DDBJ databases">
        <authorList>
            <person name="Scholes J."/>
        </authorList>
    </citation>
    <scope>NUCLEOTIDE SEQUENCE</scope>
</reference>
<dbReference type="OrthoDB" id="66881at2759"/>
<organism evidence="1 2">
    <name type="scientific">Striga hermonthica</name>
    <name type="common">Purple witchweed</name>
    <name type="synonym">Buchnera hermonthica</name>
    <dbReference type="NCBI Taxonomy" id="68872"/>
    <lineage>
        <taxon>Eukaryota</taxon>
        <taxon>Viridiplantae</taxon>
        <taxon>Streptophyta</taxon>
        <taxon>Embryophyta</taxon>
        <taxon>Tracheophyta</taxon>
        <taxon>Spermatophyta</taxon>
        <taxon>Magnoliopsida</taxon>
        <taxon>eudicotyledons</taxon>
        <taxon>Gunneridae</taxon>
        <taxon>Pentapetalae</taxon>
        <taxon>asterids</taxon>
        <taxon>lamiids</taxon>
        <taxon>Lamiales</taxon>
        <taxon>Orobanchaceae</taxon>
        <taxon>Buchnereae</taxon>
        <taxon>Striga</taxon>
    </lineage>
</organism>
<keyword evidence="1" id="KW-0560">Oxidoreductase</keyword>
<dbReference type="InterPro" id="IPR036188">
    <property type="entry name" value="FAD/NAD-bd_sf"/>
</dbReference>
<dbReference type="EMBL" id="CACSLK010034598">
    <property type="protein sequence ID" value="CAA0842203.1"/>
    <property type="molecule type" value="Genomic_DNA"/>
</dbReference>
<name>A0A9N7P084_STRHE</name>
<accession>A0A9N7P084</accession>
<evidence type="ECO:0000313" key="1">
    <source>
        <dbReference type="EMBL" id="CAA0842203.1"/>
    </source>
</evidence>
<dbReference type="GO" id="GO:0004497">
    <property type="term" value="F:monooxygenase activity"/>
    <property type="evidence" value="ECO:0007669"/>
    <property type="project" value="UniProtKB-KW"/>
</dbReference>
<dbReference type="Gene3D" id="3.50.50.60">
    <property type="entry name" value="FAD/NAD(P)-binding domain"/>
    <property type="match status" value="1"/>
</dbReference>
<dbReference type="AlphaFoldDB" id="A0A9N7P084"/>
<evidence type="ECO:0000313" key="2">
    <source>
        <dbReference type="Proteomes" id="UP001153555"/>
    </source>
</evidence>
<dbReference type="Proteomes" id="UP001153555">
    <property type="component" value="Unassembled WGS sequence"/>
</dbReference>
<protein>
    <submittedName>
        <fullName evidence="1">Flavin-containing monooxygenase FMO GS-OX4</fullName>
    </submittedName>
</protein>
<keyword evidence="1" id="KW-0503">Monooxygenase</keyword>
<sequence>MELRNQGRTVVFYKRATQTNLPREVMGFRAYPFVACGNPERDPRRFGSEVSHVGLGEGRKWSVRSKIGNGGHGYDEVYDAMAVCNGQCVEPWVADIPGNEIEQCECVARETSISRRLSSTWGTWASRLPWALGSVGANDTIFMHGLPGLNYLVGEVNGVGRSRGLRVPGRSSR</sequence>
<comment type="caution">
    <text evidence="1">The sequence shown here is derived from an EMBL/GenBank/DDBJ whole genome shotgun (WGS) entry which is preliminary data.</text>
</comment>
<gene>
    <name evidence="1" type="ORF">SHERM_08067</name>
</gene>
<proteinExistence type="predicted"/>
<keyword evidence="2" id="KW-1185">Reference proteome</keyword>